<evidence type="ECO:0000313" key="2">
    <source>
        <dbReference type="EMBL" id="NEA20003.1"/>
    </source>
</evidence>
<accession>A0A6N9UCY9</accession>
<feature type="compositionally biased region" description="Pro residues" evidence="1">
    <location>
        <begin position="159"/>
        <end position="172"/>
    </location>
</feature>
<evidence type="ECO:0000313" key="3">
    <source>
        <dbReference type="Proteomes" id="UP000471293"/>
    </source>
</evidence>
<dbReference type="Proteomes" id="UP000471293">
    <property type="component" value="Unassembled WGS sequence"/>
</dbReference>
<comment type="caution">
    <text evidence="2">The sequence shown here is derived from an EMBL/GenBank/DDBJ whole genome shotgun (WGS) entry which is preliminary data.</text>
</comment>
<feature type="region of interest" description="Disordered" evidence="1">
    <location>
        <begin position="114"/>
        <end position="193"/>
    </location>
</feature>
<name>A0A6N9UCY9_STRHA</name>
<dbReference type="EMBL" id="JAAGLQ010000663">
    <property type="protein sequence ID" value="NEA20003.1"/>
    <property type="molecule type" value="Genomic_DNA"/>
</dbReference>
<gene>
    <name evidence="2" type="ORF">G3I29_32050</name>
</gene>
<evidence type="ECO:0000256" key="1">
    <source>
        <dbReference type="SAM" id="MobiDB-lite"/>
    </source>
</evidence>
<protein>
    <submittedName>
        <fullName evidence="2">Uncharacterized protein</fullName>
    </submittedName>
</protein>
<reference evidence="2 3" key="1">
    <citation type="submission" date="2020-01" db="EMBL/GenBank/DDBJ databases">
        <title>Insect and environment-associated Actinomycetes.</title>
        <authorList>
            <person name="Currrie C."/>
            <person name="Chevrette M."/>
            <person name="Carlson C."/>
            <person name="Stubbendieck R."/>
            <person name="Wendt-Pienkowski E."/>
        </authorList>
    </citation>
    <scope>NUCLEOTIDE SEQUENCE [LARGE SCALE GENOMIC DNA]</scope>
    <source>
        <strain evidence="2 3">SID11342</strain>
    </source>
</reference>
<sequence>MLRHAIAPSRRYTKASHDVVRHPRLTSDAKILLLYVQGLTAESADRPLSEHARKLGITGRAYQKAKELLVVNGFLHERRQQGVRGLWATAQLLSNVSLTPAEAATVCQGRASEAAEASEDAVCPGTRDSAVGEPAIGEPVDRSVGGQLPVDEEREKNSPHPPSEAKPAPAPDPEVKPEPDPEPGSGPEAPLPPEVAEGERVLLSLRHVCRELYLGAKEARTLAALAAEWLRRGITASQLRRVLISELPEGGVRSAVGFLRYRLVHKLPEEPRPEAPAPKPVVAAMIPCAGPGEEHLFRPVRGEELCGPCGRTEARRFWLRQRELAEGQPAPLPWRERFAAVNGPRAQPC</sequence>
<dbReference type="AlphaFoldDB" id="A0A6N9UCY9"/>
<dbReference type="RefSeq" id="WP_164349676.1">
    <property type="nucleotide sequence ID" value="NZ_JAAGLQ010000663.1"/>
</dbReference>
<organism evidence="2 3">
    <name type="scientific">Streptomyces halstedii</name>
    <dbReference type="NCBI Taxonomy" id="1944"/>
    <lineage>
        <taxon>Bacteria</taxon>
        <taxon>Bacillati</taxon>
        <taxon>Actinomycetota</taxon>
        <taxon>Actinomycetes</taxon>
        <taxon>Kitasatosporales</taxon>
        <taxon>Streptomycetaceae</taxon>
        <taxon>Streptomyces</taxon>
    </lineage>
</organism>
<proteinExistence type="predicted"/>